<reference evidence="1 2" key="1">
    <citation type="submission" date="2018-06" db="EMBL/GenBank/DDBJ databases">
        <title>Comparative genomics reveals the genomic features of Rhizophagus irregularis, R. cerebriforme, R. diaphanum and Gigaspora rosea, and their symbiotic lifestyle signature.</title>
        <authorList>
            <person name="Morin E."/>
            <person name="San Clemente H."/>
            <person name="Chen E.C.H."/>
            <person name="De La Providencia I."/>
            <person name="Hainaut M."/>
            <person name="Kuo A."/>
            <person name="Kohler A."/>
            <person name="Murat C."/>
            <person name="Tang N."/>
            <person name="Roy S."/>
            <person name="Loubradou J."/>
            <person name="Henrissat B."/>
            <person name="Grigoriev I.V."/>
            <person name="Corradi N."/>
            <person name="Roux C."/>
            <person name="Martin F.M."/>
        </authorList>
    </citation>
    <scope>NUCLEOTIDE SEQUENCE [LARGE SCALE GENOMIC DNA]</scope>
    <source>
        <strain evidence="1 2">DAOM 194757</strain>
    </source>
</reference>
<accession>A0A397VZW8</accession>
<keyword evidence="2" id="KW-1185">Reference proteome</keyword>
<gene>
    <name evidence="1" type="ORF">C2G38_2162047</name>
</gene>
<sequence length="187" mass="22257">MVGIKTHKTDCTDAEWVEYCNMPQIRDNETSTRRLIRLPNSGSYAPEIGIAICFSCDQLVYTGQRKKNIGNYNYIEIEKHWKFSCTRNKYCDVSYNEYLLKVKKKSISGYNYDNEYALHRYGLWMQNAIKKIERARENGKKIQAVNVIQQKWLEYFYRPNGLCATELAQHYQLLWVVREEMRQVNNI</sequence>
<protein>
    <submittedName>
        <fullName evidence="1">Uncharacterized protein</fullName>
    </submittedName>
</protein>
<dbReference type="OrthoDB" id="2356848at2759"/>
<comment type="caution">
    <text evidence="1">The sequence shown here is derived from an EMBL/GenBank/DDBJ whole genome shotgun (WGS) entry which is preliminary data.</text>
</comment>
<name>A0A397VZW8_9GLOM</name>
<dbReference type="EMBL" id="QKWP01000118">
    <property type="protein sequence ID" value="RIB26897.1"/>
    <property type="molecule type" value="Genomic_DNA"/>
</dbReference>
<dbReference type="AlphaFoldDB" id="A0A397VZW8"/>
<evidence type="ECO:0000313" key="1">
    <source>
        <dbReference type="EMBL" id="RIB26897.1"/>
    </source>
</evidence>
<organism evidence="1 2">
    <name type="scientific">Gigaspora rosea</name>
    <dbReference type="NCBI Taxonomy" id="44941"/>
    <lineage>
        <taxon>Eukaryota</taxon>
        <taxon>Fungi</taxon>
        <taxon>Fungi incertae sedis</taxon>
        <taxon>Mucoromycota</taxon>
        <taxon>Glomeromycotina</taxon>
        <taxon>Glomeromycetes</taxon>
        <taxon>Diversisporales</taxon>
        <taxon>Gigasporaceae</taxon>
        <taxon>Gigaspora</taxon>
    </lineage>
</organism>
<evidence type="ECO:0000313" key="2">
    <source>
        <dbReference type="Proteomes" id="UP000266673"/>
    </source>
</evidence>
<proteinExistence type="predicted"/>
<dbReference type="Proteomes" id="UP000266673">
    <property type="component" value="Unassembled WGS sequence"/>
</dbReference>